<dbReference type="EMBL" id="JEMC01003794">
    <property type="protein sequence ID" value="KYF78489.1"/>
    <property type="molecule type" value="Genomic_DNA"/>
</dbReference>
<reference evidence="7 8" key="1">
    <citation type="submission" date="2014-02" db="EMBL/GenBank/DDBJ databases">
        <title>The small core and large imbalanced accessory genome model reveals a collaborative survival strategy of Sorangium cellulosum strains in nature.</title>
        <authorList>
            <person name="Han K."/>
            <person name="Peng R."/>
            <person name="Blom J."/>
            <person name="Li Y.-Z."/>
        </authorList>
    </citation>
    <scope>NUCLEOTIDE SEQUENCE [LARGE SCALE GENOMIC DNA]</scope>
    <source>
        <strain evidence="7 8">So0149</strain>
    </source>
</reference>
<dbReference type="InterPro" id="IPR014284">
    <property type="entry name" value="RNA_pol_sigma-70_dom"/>
</dbReference>
<evidence type="ECO:0000256" key="1">
    <source>
        <dbReference type="ARBA" id="ARBA00010641"/>
    </source>
</evidence>
<evidence type="ECO:0000313" key="7">
    <source>
        <dbReference type="EMBL" id="KYF78489.1"/>
    </source>
</evidence>
<dbReference type="GO" id="GO:0006352">
    <property type="term" value="P:DNA-templated transcription initiation"/>
    <property type="evidence" value="ECO:0007669"/>
    <property type="project" value="InterPro"/>
</dbReference>
<dbReference type="Gene3D" id="1.10.1740.10">
    <property type="match status" value="1"/>
</dbReference>
<evidence type="ECO:0000256" key="3">
    <source>
        <dbReference type="ARBA" id="ARBA00023082"/>
    </source>
</evidence>
<feature type="domain" description="RNA polymerase sigma factor 70 region 4 type 2" evidence="6">
    <location>
        <begin position="124"/>
        <end position="174"/>
    </location>
</feature>
<gene>
    <name evidence="7" type="ORF">BE18_26755</name>
</gene>
<dbReference type="PANTHER" id="PTHR43133">
    <property type="entry name" value="RNA POLYMERASE ECF-TYPE SIGMA FACTO"/>
    <property type="match status" value="1"/>
</dbReference>
<dbReference type="PANTHER" id="PTHR43133:SF51">
    <property type="entry name" value="RNA POLYMERASE SIGMA FACTOR"/>
    <property type="match status" value="1"/>
</dbReference>
<dbReference type="InterPro" id="IPR013324">
    <property type="entry name" value="RNA_pol_sigma_r3/r4-like"/>
</dbReference>
<dbReference type="Pfam" id="PF08281">
    <property type="entry name" value="Sigma70_r4_2"/>
    <property type="match status" value="1"/>
</dbReference>
<protein>
    <submittedName>
        <fullName evidence="7">RNA polymerase subunit sigma</fullName>
    </submittedName>
</protein>
<evidence type="ECO:0000259" key="5">
    <source>
        <dbReference type="Pfam" id="PF04542"/>
    </source>
</evidence>
<dbReference type="InterPro" id="IPR013325">
    <property type="entry name" value="RNA_pol_sigma_r2"/>
</dbReference>
<dbReference type="Proteomes" id="UP000075515">
    <property type="component" value="Unassembled WGS sequence"/>
</dbReference>
<dbReference type="Pfam" id="PF04542">
    <property type="entry name" value="Sigma70_r2"/>
    <property type="match status" value="1"/>
</dbReference>
<keyword evidence="3" id="KW-0731">Sigma factor</keyword>
<keyword evidence="4" id="KW-0804">Transcription</keyword>
<dbReference type="InterPro" id="IPR036388">
    <property type="entry name" value="WH-like_DNA-bd_sf"/>
</dbReference>
<dbReference type="InterPro" id="IPR007627">
    <property type="entry name" value="RNA_pol_sigma70_r2"/>
</dbReference>
<keyword evidence="2" id="KW-0805">Transcription regulation</keyword>
<dbReference type="Gene3D" id="1.10.10.10">
    <property type="entry name" value="Winged helix-like DNA-binding domain superfamily/Winged helix DNA-binding domain"/>
    <property type="match status" value="1"/>
</dbReference>
<dbReference type="SUPFAM" id="SSF88946">
    <property type="entry name" value="Sigma2 domain of RNA polymerase sigma factors"/>
    <property type="match status" value="1"/>
</dbReference>
<name>A0A150RDY7_SORCE</name>
<dbReference type="NCBIfam" id="TIGR02937">
    <property type="entry name" value="sigma70-ECF"/>
    <property type="match status" value="1"/>
</dbReference>
<evidence type="ECO:0000256" key="4">
    <source>
        <dbReference type="ARBA" id="ARBA00023163"/>
    </source>
</evidence>
<dbReference type="AlphaFoldDB" id="A0A150RDY7"/>
<evidence type="ECO:0000313" key="8">
    <source>
        <dbReference type="Proteomes" id="UP000075515"/>
    </source>
</evidence>
<comment type="caution">
    <text evidence="7">The sequence shown here is derived from an EMBL/GenBank/DDBJ whole genome shotgun (WGS) entry which is preliminary data.</text>
</comment>
<proteinExistence type="inferred from homology"/>
<dbReference type="CDD" id="cd06171">
    <property type="entry name" value="Sigma70_r4"/>
    <property type="match status" value="1"/>
</dbReference>
<dbReference type="SUPFAM" id="SSF88659">
    <property type="entry name" value="Sigma3 and sigma4 domains of RNA polymerase sigma factors"/>
    <property type="match status" value="1"/>
</dbReference>
<organism evidence="7 8">
    <name type="scientific">Sorangium cellulosum</name>
    <name type="common">Polyangium cellulosum</name>
    <dbReference type="NCBI Taxonomy" id="56"/>
    <lineage>
        <taxon>Bacteria</taxon>
        <taxon>Pseudomonadati</taxon>
        <taxon>Myxococcota</taxon>
        <taxon>Polyangia</taxon>
        <taxon>Polyangiales</taxon>
        <taxon>Polyangiaceae</taxon>
        <taxon>Sorangium</taxon>
    </lineage>
</organism>
<evidence type="ECO:0000256" key="2">
    <source>
        <dbReference type="ARBA" id="ARBA00023015"/>
    </source>
</evidence>
<sequence>MDASTSHDTVLTAAARGDDGALELLVRAYHDRVYRFGLRVCRDAFDADDAVQEAFAKLARRPEVARDPGVLSWLMTVVRNACLRMLRPFARERARLGERVDDADAAPSGELDPQAAFERWRLVRAVHEAIAALERPYREVLVLRDVEGLTGEEVCRMLGLGEAAMKSRLHRARQLVRAEVLRREGAPPAPPARNGGG</sequence>
<evidence type="ECO:0000259" key="6">
    <source>
        <dbReference type="Pfam" id="PF08281"/>
    </source>
</evidence>
<dbReference type="InterPro" id="IPR013249">
    <property type="entry name" value="RNA_pol_sigma70_r4_t2"/>
</dbReference>
<comment type="similarity">
    <text evidence="1">Belongs to the sigma-70 factor family. ECF subfamily.</text>
</comment>
<accession>A0A150RDY7</accession>
<dbReference type="GO" id="GO:0003677">
    <property type="term" value="F:DNA binding"/>
    <property type="evidence" value="ECO:0007669"/>
    <property type="project" value="InterPro"/>
</dbReference>
<dbReference type="GO" id="GO:0016987">
    <property type="term" value="F:sigma factor activity"/>
    <property type="evidence" value="ECO:0007669"/>
    <property type="project" value="UniProtKB-KW"/>
</dbReference>
<dbReference type="InterPro" id="IPR039425">
    <property type="entry name" value="RNA_pol_sigma-70-like"/>
</dbReference>
<feature type="domain" description="RNA polymerase sigma-70 region 2" evidence="5">
    <location>
        <begin position="25"/>
        <end position="87"/>
    </location>
</feature>